<comment type="similarity">
    <text evidence="7">Belongs to the DHHC palmitoyltransferase family.</text>
</comment>
<reference evidence="9 10" key="1">
    <citation type="submission" date="2015-12" db="EMBL/GenBank/DDBJ databases">
        <title>Dictyostelia acquired genes for synthesis and detection of signals that induce cell-type specialization by lateral gene transfer from prokaryotes.</title>
        <authorList>
            <person name="Gloeckner G."/>
            <person name="Schaap P."/>
        </authorList>
    </citation>
    <scope>NUCLEOTIDE SEQUENCE [LARGE SCALE GENOMIC DNA]</scope>
    <source>
        <strain evidence="9 10">TK</strain>
    </source>
</reference>
<evidence type="ECO:0000256" key="1">
    <source>
        <dbReference type="ARBA" id="ARBA00004141"/>
    </source>
</evidence>
<name>A0A152A5C5_TIELA</name>
<sequence length="332" mass="38619">MLYDPLGINNTSGNSLSSGGNNSKFLDKLEVVISAIVRGIGPLFVGFAVVLIGCIAYVHFTVLLPTLKNRYYQEYEYTDSSTIEFLNLLFHYTLSTVLLFNIAFNYIQTIITPPGSPPKDNEYSTQELQYFKSITTIKRSETWNKFCVTCRLPKLERAHHCQLCQSCVLRMDHHCPWVNNCVGLNNHRYFILFLSYLWISCIYVCYLSFPHVFRTKSFIPFTTLMSFVLTLTISIALGGLLFWQLYLILSNQTTIEFLHNRTQIKRAKDKGEIYKNPYNRGFKGNFYEFFRTNHWYLFAMPILSSRNNFIKKFDITETPMLVNNNNNNDDTV</sequence>
<dbReference type="EMBL" id="LODT01000011">
    <property type="protein sequence ID" value="KYR01287.1"/>
    <property type="molecule type" value="Genomic_DNA"/>
</dbReference>
<dbReference type="InterPro" id="IPR001594">
    <property type="entry name" value="Palmitoyltrfase_DHHC"/>
</dbReference>
<evidence type="ECO:0000256" key="5">
    <source>
        <dbReference type="ARBA" id="ARBA00023136"/>
    </source>
</evidence>
<evidence type="ECO:0000256" key="7">
    <source>
        <dbReference type="RuleBase" id="RU079119"/>
    </source>
</evidence>
<dbReference type="PANTHER" id="PTHR12246">
    <property type="entry name" value="PALMITOYLTRANSFERASE ZDHHC16"/>
    <property type="match status" value="1"/>
</dbReference>
<dbReference type="OrthoDB" id="331948at2759"/>
<dbReference type="Pfam" id="PF01529">
    <property type="entry name" value="DHHC"/>
    <property type="match status" value="1"/>
</dbReference>
<evidence type="ECO:0000256" key="3">
    <source>
        <dbReference type="ARBA" id="ARBA00022692"/>
    </source>
</evidence>
<keyword evidence="2 7" id="KW-0808">Transferase</keyword>
<evidence type="ECO:0000313" key="10">
    <source>
        <dbReference type="Proteomes" id="UP000076078"/>
    </source>
</evidence>
<accession>A0A152A5C5</accession>
<comment type="subcellular location">
    <subcellularLocation>
        <location evidence="1">Membrane</location>
        <topology evidence="1">Multi-pass membrane protein</topology>
    </subcellularLocation>
</comment>
<evidence type="ECO:0000256" key="2">
    <source>
        <dbReference type="ARBA" id="ARBA00022679"/>
    </source>
</evidence>
<feature type="domain" description="Palmitoyltransferase DHHC" evidence="8">
    <location>
        <begin position="144"/>
        <end position="260"/>
    </location>
</feature>
<dbReference type="OMA" id="APFEDEW"/>
<feature type="transmembrane region" description="Helical" evidence="7">
    <location>
        <begin position="43"/>
        <end position="64"/>
    </location>
</feature>
<dbReference type="Proteomes" id="UP000076078">
    <property type="component" value="Unassembled WGS sequence"/>
</dbReference>
<comment type="caution">
    <text evidence="9">The sequence shown here is derived from an EMBL/GenBank/DDBJ whole genome shotgun (WGS) entry which is preliminary data.</text>
</comment>
<organism evidence="9 10">
    <name type="scientific">Tieghemostelium lacteum</name>
    <name type="common">Slime mold</name>
    <name type="synonym">Dictyostelium lacteum</name>
    <dbReference type="NCBI Taxonomy" id="361077"/>
    <lineage>
        <taxon>Eukaryota</taxon>
        <taxon>Amoebozoa</taxon>
        <taxon>Evosea</taxon>
        <taxon>Eumycetozoa</taxon>
        <taxon>Dictyostelia</taxon>
        <taxon>Dictyosteliales</taxon>
        <taxon>Raperosteliaceae</taxon>
        <taxon>Tieghemostelium</taxon>
    </lineage>
</organism>
<dbReference type="EC" id="2.3.1.225" evidence="7"/>
<comment type="domain">
    <text evidence="7">The DHHC domain is required for palmitoyltransferase activity.</text>
</comment>
<gene>
    <name evidence="9" type="ORF">DLAC_02411</name>
</gene>
<dbReference type="STRING" id="361077.A0A152A5C5"/>
<dbReference type="InParanoid" id="A0A152A5C5"/>
<evidence type="ECO:0000256" key="6">
    <source>
        <dbReference type="ARBA" id="ARBA00023315"/>
    </source>
</evidence>
<feature type="transmembrane region" description="Helical" evidence="7">
    <location>
        <begin position="85"/>
        <end position="107"/>
    </location>
</feature>
<keyword evidence="3 7" id="KW-0812">Transmembrane</keyword>
<keyword evidence="6 7" id="KW-0012">Acyltransferase</keyword>
<evidence type="ECO:0000256" key="4">
    <source>
        <dbReference type="ARBA" id="ARBA00022989"/>
    </source>
</evidence>
<dbReference type="AlphaFoldDB" id="A0A152A5C5"/>
<dbReference type="PROSITE" id="PS50216">
    <property type="entry name" value="DHHC"/>
    <property type="match status" value="1"/>
</dbReference>
<protein>
    <recommendedName>
        <fullName evidence="7">Palmitoyltransferase</fullName>
        <ecNumber evidence="7">2.3.1.225</ecNumber>
    </recommendedName>
</protein>
<dbReference type="GO" id="GO:0016020">
    <property type="term" value="C:membrane"/>
    <property type="evidence" value="ECO:0007669"/>
    <property type="project" value="UniProtKB-SubCell"/>
</dbReference>
<comment type="catalytic activity">
    <reaction evidence="7">
        <text>L-cysteinyl-[protein] + hexadecanoyl-CoA = S-hexadecanoyl-L-cysteinyl-[protein] + CoA</text>
        <dbReference type="Rhea" id="RHEA:36683"/>
        <dbReference type="Rhea" id="RHEA-COMP:10131"/>
        <dbReference type="Rhea" id="RHEA-COMP:11032"/>
        <dbReference type="ChEBI" id="CHEBI:29950"/>
        <dbReference type="ChEBI" id="CHEBI:57287"/>
        <dbReference type="ChEBI" id="CHEBI:57379"/>
        <dbReference type="ChEBI" id="CHEBI:74151"/>
        <dbReference type="EC" id="2.3.1.225"/>
    </reaction>
</comment>
<feature type="transmembrane region" description="Helical" evidence="7">
    <location>
        <begin position="189"/>
        <end position="209"/>
    </location>
</feature>
<dbReference type="InterPro" id="IPR039859">
    <property type="entry name" value="PFA4/ZDH16/20/ERF2-like"/>
</dbReference>
<feature type="transmembrane region" description="Helical" evidence="7">
    <location>
        <begin position="221"/>
        <end position="246"/>
    </location>
</feature>
<evidence type="ECO:0000313" key="9">
    <source>
        <dbReference type="EMBL" id="KYR01287.1"/>
    </source>
</evidence>
<keyword evidence="4 7" id="KW-1133">Transmembrane helix</keyword>
<proteinExistence type="inferred from homology"/>
<evidence type="ECO:0000259" key="8">
    <source>
        <dbReference type="Pfam" id="PF01529"/>
    </source>
</evidence>
<keyword evidence="10" id="KW-1185">Reference proteome</keyword>
<keyword evidence="5 7" id="KW-0472">Membrane</keyword>
<dbReference type="GO" id="GO:0019706">
    <property type="term" value="F:protein-cysteine S-palmitoyltransferase activity"/>
    <property type="evidence" value="ECO:0007669"/>
    <property type="project" value="UniProtKB-EC"/>
</dbReference>
<dbReference type="FunCoup" id="A0A152A5C5">
    <property type="interactions" value="613"/>
</dbReference>